<protein>
    <submittedName>
        <fullName evidence="6">(rape) hypothetical protein</fullName>
    </submittedName>
</protein>
<dbReference type="PRINTS" id="PR00633">
    <property type="entry name" value="RCCNDNSATION"/>
</dbReference>
<name>A0A816Y6T0_BRANA</name>
<dbReference type="PANTHER" id="PTHR22870">
    <property type="entry name" value="REGULATOR OF CHROMOSOME CONDENSATION"/>
    <property type="match status" value="1"/>
</dbReference>
<gene>
    <name evidence="6" type="ORF">DARMORV10_A01P38740.1</name>
</gene>
<feature type="domain" description="RCC1-like" evidence="5">
    <location>
        <begin position="579"/>
        <end position="815"/>
    </location>
</feature>
<reference evidence="6" key="1">
    <citation type="submission" date="2021-01" db="EMBL/GenBank/DDBJ databases">
        <authorList>
            <consortium name="Genoscope - CEA"/>
            <person name="William W."/>
        </authorList>
    </citation>
    <scope>NUCLEOTIDE SEQUENCE</scope>
</reference>
<dbReference type="InterPro" id="IPR009091">
    <property type="entry name" value="RCC1/BLIP-II"/>
</dbReference>
<feature type="repeat" description="RCC1" evidence="2">
    <location>
        <begin position="627"/>
        <end position="680"/>
    </location>
</feature>
<dbReference type="InterPro" id="IPR000408">
    <property type="entry name" value="Reg_chr_condens"/>
</dbReference>
<accession>A0A816Y6T0</accession>
<keyword evidence="1" id="KW-0677">Repeat</keyword>
<feature type="repeat" description="RCC1" evidence="2">
    <location>
        <begin position="681"/>
        <end position="732"/>
    </location>
</feature>
<feature type="chain" id="PRO_5032332377" evidence="4">
    <location>
        <begin position="25"/>
        <end position="827"/>
    </location>
</feature>
<feature type="region of interest" description="Disordered" evidence="3">
    <location>
        <begin position="230"/>
        <end position="279"/>
    </location>
</feature>
<dbReference type="InterPro" id="IPR051210">
    <property type="entry name" value="Ub_ligase/GEF_domain"/>
</dbReference>
<sequence>MAKGHQGKCFGFVLLLCFFSSTFARRILKDLDHVVKPGKVSLREQDHGLFSLEPDHKVKPGHNPQSAWWGEPEEPEDKVKPDHKLQSMWRELEEPDPEKKHAHKVMPDYKENLNDGGKEKIDDIEKPDHVKPDHIVKPNYKEKLNDKEKIDGIEKPDHTVKPMGYGYGVGYGSGGSGFGEGIGSSGGSGFGEGIGSSGGSGFGEGIGSSGGSGFGEGIGYGDGSGVGIGEGRGSGYGQPNCGPVRGAPGRGFGEGIGRGSGSGEGIGIGRGGSGSTGVPSVVVPPITVPGTTIPPITVPGTHIPGFTIPGVTVPGFGTGGGCQTGEFRWSLETLFLKKMAERNWLVSLEDLPSHLILEVLTSGRLNAVDLLSLELTSKVFGGSSGLLYPLKFRSLADYAASQLCSVHPVYVGMGLTTQKELFANCEGNWKRLLRFLQSVDQSSDMVQTSAGNMQVTTGRYHTLLINNSKVYSCGSSLSGVLAHGPETTQCVAFTPIEFPFSAKVAQVSATQNHSAFVLQSGEVLTCGDNSSHCCGHLDTSRPIFRPKLVEALKGTPCKQVAAGLHFSVFLSREGRVFTCGSNTHGQLGHGDTLDSPVPRAVEFFQSVGPVVQIATGPSYVLAVTQDGSVYSFGSGSSFCLGHGEQQDEHQPRVIQAFKRKGVHILRVSAGDEHAVALDSNGRVYTWGKGYCGALGHGDENDKITPQVLVSLNNCLAVQVCARKRKTFVLVEGGVLYGFGWMGFGSLGFPDRGVSDKVLRPRVLESLKPHRVSQVSTGLYHTIVVTEGGRIFGFGDNERAQLGHDSLRTCLEPTEIFLHCGHSRSQVC</sequence>
<dbReference type="Pfam" id="PF25390">
    <property type="entry name" value="WD40_RLD"/>
    <property type="match status" value="1"/>
</dbReference>
<evidence type="ECO:0000256" key="1">
    <source>
        <dbReference type="ARBA" id="ARBA00022737"/>
    </source>
</evidence>
<feature type="compositionally biased region" description="Gly residues" evidence="3">
    <location>
        <begin position="248"/>
        <end position="275"/>
    </location>
</feature>
<dbReference type="PROSITE" id="PS50012">
    <property type="entry name" value="RCC1_3"/>
    <property type="match status" value="5"/>
</dbReference>
<feature type="region of interest" description="Disordered" evidence="3">
    <location>
        <begin position="52"/>
        <end position="83"/>
    </location>
</feature>
<evidence type="ECO:0000256" key="4">
    <source>
        <dbReference type="SAM" id="SignalP"/>
    </source>
</evidence>
<evidence type="ECO:0000259" key="5">
    <source>
        <dbReference type="Pfam" id="PF25390"/>
    </source>
</evidence>
<dbReference type="AlphaFoldDB" id="A0A816Y6T0"/>
<dbReference type="SUPFAM" id="SSF50985">
    <property type="entry name" value="RCC1/BLIP-II"/>
    <property type="match status" value="2"/>
</dbReference>
<evidence type="ECO:0000256" key="3">
    <source>
        <dbReference type="SAM" id="MobiDB-lite"/>
    </source>
</evidence>
<dbReference type="PANTHER" id="PTHR22870:SF417">
    <property type="entry name" value="F-BOX DOMAIN-CONTAINING PROTEIN"/>
    <property type="match status" value="1"/>
</dbReference>
<feature type="repeat" description="RCC1" evidence="2">
    <location>
        <begin position="733"/>
        <end position="787"/>
    </location>
</feature>
<dbReference type="Gene3D" id="2.130.10.30">
    <property type="entry name" value="Regulator of chromosome condensation 1/beta-lactamase-inhibitor protein II"/>
    <property type="match status" value="2"/>
</dbReference>
<feature type="repeat" description="RCC1" evidence="2">
    <location>
        <begin position="574"/>
        <end position="626"/>
    </location>
</feature>
<organism evidence="6">
    <name type="scientific">Brassica napus</name>
    <name type="common">Rape</name>
    <dbReference type="NCBI Taxonomy" id="3708"/>
    <lineage>
        <taxon>Eukaryota</taxon>
        <taxon>Viridiplantae</taxon>
        <taxon>Streptophyta</taxon>
        <taxon>Embryophyta</taxon>
        <taxon>Tracheophyta</taxon>
        <taxon>Spermatophyta</taxon>
        <taxon>Magnoliopsida</taxon>
        <taxon>eudicotyledons</taxon>
        <taxon>Gunneridae</taxon>
        <taxon>Pentapetalae</taxon>
        <taxon>rosids</taxon>
        <taxon>malvids</taxon>
        <taxon>Brassicales</taxon>
        <taxon>Brassicaceae</taxon>
        <taxon>Brassiceae</taxon>
        <taxon>Brassica</taxon>
    </lineage>
</organism>
<dbReference type="Proteomes" id="UP001295469">
    <property type="component" value="Chromosome A01"/>
</dbReference>
<feature type="signal peptide" evidence="4">
    <location>
        <begin position="1"/>
        <end position="24"/>
    </location>
</feature>
<evidence type="ECO:0000256" key="2">
    <source>
        <dbReference type="PROSITE-ProRule" id="PRU00235"/>
    </source>
</evidence>
<feature type="repeat" description="RCC1" evidence="2">
    <location>
        <begin position="521"/>
        <end position="573"/>
    </location>
</feature>
<dbReference type="PROSITE" id="PS00626">
    <property type="entry name" value="RCC1_2"/>
    <property type="match status" value="2"/>
</dbReference>
<keyword evidence="4" id="KW-0732">Signal</keyword>
<dbReference type="Pfam" id="PF00415">
    <property type="entry name" value="RCC1"/>
    <property type="match status" value="1"/>
</dbReference>
<dbReference type="InterPro" id="IPR058923">
    <property type="entry name" value="RCC1-like_dom"/>
</dbReference>
<evidence type="ECO:0000313" key="6">
    <source>
        <dbReference type="EMBL" id="CAF2154992.1"/>
    </source>
</evidence>
<dbReference type="EMBL" id="HG994355">
    <property type="protein sequence ID" value="CAF2154992.1"/>
    <property type="molecule type" value="Genomic_DNA"/>
</dbReference>
<proteinExistence type="predicted"/>